<evidence type="ECO:0000313" key="3">
    <source>
        <dbReference type="Proteomes" id="UP000245624"/>
    </source>
</evidence>
<dbReference type="Proteomes" id="UP000245624">
    <property type="component" value="Unassembled WGS sequence"/>
</dbReference>
<evidence type="ECO:0000313" key="2">
    <source>
        <dbReference type="EMBL" id="PWU68321.1"/>
    </source>
</evidence>
<feature type="domain" description="Siphovirus-type tail component RIFT-related" evidence="1">
    <location>
        <begin position="16"/>
        <end position="124"/>
    </location>
</feature>
<sequence length="483" mass="54791">MAYESITFNGMRKDWLYIERGRKKPPFAARRRNLLTVPGYPGGYLRSTDIEPLPIDQPVGFRIKDDADALAKKDELAEWLLTDKPVPLEFDDEPGRIYFAVVQNTLDDFEKMAVLRSGTIQFLCPDPYAYGPEMQFSAPSDYFNIRNDGTAEAEPVFELEVKEPVTFAMIQNQFNEYNMIGRPTEVDNTTYKKFERVFYSDGDTLNGWTTANAGEVYGDIMGQMAVGGNTRFQPSSYGSSTIGWHGPAIKTSLPEALQDFRMQTWISMYNKVSPNLLGKIELYLLDVNGNIVTRVGMMDGSAKMANMYGLARAYSGESYHTFIYEPGDQPGNWNDFAGVLRIQRSGNRWYAYFAKTDTTTGRHHTRRSVFWTDYHNIFTDRVAQIVVYIAGYKTYPTPNALGVYSLSVDKINQQAEGIPYIADVGDIITFDHTQNGQVYINGEPYEDNNLGADYFTLKKGDNQLVALPDSAFHISGKYRRRFL</sequence>
<organism evidence="2 3">
    <name type="scientific">Gracilibacillus dipsosauri</name>
    <dbReference type="NCBI Taxonomy" id="178340"/>
    <lineage>
        <taxon>Bacteria</taxon>
        <taxon>Bacillati</taxon>
        <taxon>Bacillota</taxon>
        <taxon>Bacilli</taxon>
        <taxon>Bacillales</taxon>
        <taxon>Bacillaceae</taxon>
        <taxon>Gracilibacillus</taxon>
    </lineage>
</organism>
<dbReference type="RefSeq" id="WP_109984035.1">
    <property type="nucleotide sequence ID" value="NZ_QGTD01000008.1"/>
</dbReference>
<dbReference type="AlphaFoldDB" id="A0A317KXS1"/>
<dbReference type="InterPro" id="IPR006520">
    <property type="entry name" value="Dit_BPSPP_N"/>
</dbReference>
<accession>A0A317KXS1</accession>
<comment type="caution">
    <text evidence="2">The sequence shown here is derived from an EMBL/GenBank/DDBJ whole genome shotgun (WGS) entry which is preliminary data.</text>
</comment>
<dbReference type="Gene3D" id="2.40.30.200">
    <property type="match status" value="1"/>
</dbReference>
<name>A0A317KXS1_9BACI</name>
<evidence type="ECO:0000259" key="1">
    <source>
        <dbReference type="Pfam" id="PF05709"/>
    </source>
</evidence>
<proteinExistence type="predicted"/>
<keyword evidence="3" id="KW-1185">Reference proteome</keyword>
<dbReference type="InterPro" id="IPR008841">
    <property type="entry name" value="Siphovirus-type_tail_N"/>
</dbReference>
<dbReference type="EMBL" id="QGTD01000008">
    <property type="protein sequence ID" value="PWU68321.1"/>
    <property type="molecule type" value="Genomic_DNA"/>
</dbReference>
<reference evidence="2 3" key="1">
    <citation type="submission" date="2018-05" db="EMBL/GenBank/DDBJ databases">
        <title>Genomic analysis of Gracilibacillus dipsosauri DD1 reveals novel features of a salt-tolerant amylase.</title>
        <authorList>
            <person name="Deutch C.E."/>
            <person name="Yang S."/>
        </authorList>
    </citation>
    <scope>NUCLEOTIDE SEQUENCE [LARGE SCALE GENOMIC DNA]</scope>
    <source>
        <strain evidence="2 3">DD1</strain>
    </source>
</reference>
<gene>
    <name evidence="2" type="ORF">DLJ74_07670</name>
</gene>
<dbReference type="OrthoDB" id="3078561at2"/>
<dbReference type="Pfam" id="PF05709">
    <property type="entry name" value="Sipho_tail"/>
    <property type="match status" value="1"/>
</dbReference>
<protein>
    <recommendedName>
        <fullName evidence="1">Siphovirus-type tail component RIFT-related domain-containing protein</fullName>
    </recommendedName>
</protein>
<dbReference type="NCBIfam" id="TIGR01633">
    <property type="entry name" value="phi3626_gp14_N"/>
    <property type="match status" value="1"/>
</dbReference>